<evidence type="ECO:0000313" key="1">
    <source>
        <dbReference type="EMBL" id="ADY59492.1"/>
    </source>
</evidence>
<organism evidence="1 2">
    <name type="scientific">Rubinisphaera brasiliensis (strain ATCC 49424 / DSM 5305 / JCM 21570 / IAM 15109 / NBRC 103401 / IFAM 1448)</name>
    <name type="common">Planctomyces brasiliensis</name>
    <dbReference type="NCBI Taxonomy" id="756272"/>
    <lineage>
        <taxon>Bacteria</taxon>
        <taxon>Pseudomonadati</taxon>
        <taxon>Planctomycetota</taxon>
        <taxon>Planctomycetia</taxon>
        <taxon>Planctomycetales</taxon>
        <taxon>Planctomycetaceae</taxon>
        <taxon>Rubinisphaera</taxon>
    </lineage>
</organism>
<accession>F0SH07</accession>
<dbReference type="AlphaFoldDB" id="F0SH07"/>
<keyword evidence="2" id="KW-1185">Reference proteome</keyword>
<dbReference type="EMBL" id="CP002546">
    <property type="protein sequence ID" value="ADY59492.1"/>
    <property type="molecule type" value="Genomic_DNA"/>
</dbReference>
<dbReference type="STRING" id="756272.Plabr_1883"/>
<dbReference type="KEGG" id="pbs:Plabr_1883"/>
<name>F0SH07_RUBBR</name>
<reference evidence="2" key="1">
    <citation type="submission" date="2011-02" db="EMBL/GenBank/DDBJ databases">
        <title>The complete genome of Planctomyces brasiliensis DSM 5305.</title>
        <authorList>
            <person name="Lucas S."/>
            <person name="Copeland A."/>
            <person name="Lapidus A."/>
            <person name="Bruce D."/>
            <person name="Goodwin L."/>
            <person name="Pitluck S."/>
            <person name="Kyrpides N."/>
            <person name="Mavromatis K."/>
            <person name="Pagani I."/>
            <person name="Ivanova N."/>
            <person name="Ovchinnikova G."/>
            <person name="Lu M."/>
            <person name="Detter J.C."/>
            <person name="Han C."/>
            <person name="Land M."/>
            <person name="Hauser L."/>
            <person name="Markowitz V."/>
            <person name="Cheng J.-F."/>
            <person name="Hugenholtz P."/>
            <person name="Woyke T."/>
            <person name="Wu D."/>
            <person name="Tindall B."/>
            <person name="Pomrenke H.G."/>
            <person name="Brambilla E."/>
            <person name="Klenk H.-P."/>
            <person name="Eisen J.A."/>
        </authorList>
    </citation>
    <scope>NUCLEOTIDE SEQUENCE [LARGE SCALE GENOMIC DNA]</scope>
    <source>
        <strain evidence="2">ATCC 49424 / DSM 5305 / JCM 21570 / NBRC 103401 / IFAM 1448</strain>
    </source>
</reference>
<gene>
    <name evidence="1" type="ordered locus">Plabr_1883</name>
</gene>
<dbReference type="Proteomes" id="UP000006860">
    <property type="component" value="Chromosome"/>
</dbReference>
<sequence length="81" mass="8912">MRTLEKTIGGRQSQLTIAACPNLPGFSFIAIFKSEMRQTDEKLEILAGNSGVVREVTILSFAFTYKMAFNGAESLHSSEKP</sequence>
<protein>
    <submittedName>
        <fullName evidence="1">Uncharacterized protein</fullName>
    </submittedName>
</protein>
<proteinExistence type="predicted"/>
<evidence type="ECO:0000313" key="2">
    <source>
        <dbReference type="Proteomes" id="UP000006860"/>
    </source>
</evidence>
<dbReference type="HOGENOM" id="CLU_2571736_0_0_0"/>